<keyword evidence="2" id="KW-0507">mRNA processing</keyword>
<dbReference type="InterPro" id="IPR003107">
    <property type="entry name" value="HAT"/>
</dbReference>
<accession>A0A7R9GA83</accession>
<keyword evidence="5" id="KW-0539">Nucleus</keyword>
<evidence type="ECO:0000256" key="4">
    <source>
        <dbReference type="ARBA" id="ARBA00023187"/>
    </source>
</evidence>
<feature type="region of interest" description="Disordered" evidence="7">
    <location>
        <begin position="82"/>
        <end position="102"/>
    </location>
</feature>
<sequence>MFVRSNKLWDMFIKWEGEKSPRNVMKLYDRLLLIPTAQYTTLMQSFKEFVNDNNPKNFLDVDEFIGFRTEVVKELRAAQGLDPEVPSATAGDTPPGDDAPPGDLVKEEAASDEETKGIREKLIANRAKVFEKLETEVKKRLHFEEALKRPYFHVKPLEKGQLKTWREYLDFEIKEGNADRIRVLFERCFIACALYEEFWLKYIDYLRSQKAADDVVSAVFERTCRVHLKRKLSINLQWSLFEETTGNFDKAMEVLDHLEGNFGLSLAIAMRKISLARRAKKMHEVEALFHNYIEKLIKKGDRAQADAVVIKLARFVDKVLKDRSKTREIMEKAIESSPGNPRMYMYMIDFFAEEGPERTPEILAVFEKAEKSELPNDIKLMFMHRKMEYMEDFGDQIIEAEKAFEDYASFVKKAKEDRKRGHDDGYEYDATGAKKAKTDATSSSISVRASTGATGPYQYGSYSQPAGSTSAAQYNQAYPYSYGTAYQQPQQGAWNYGGAAAAAAAAAAAGGQYAGYTSQQGWQNGYSYYGQR</sequence>
<comment type="subcellular location">
    <subcellularLocation>
        <location evidence="1">Nucleus</location>
    </subcellularLocation>
</comment>
<evidence type="ECO:0000256" key="2">
    <source>
        <dbReference type="ARBA" id="ARBA00022664"/>
    </source>
</evidence>
<protein>
    <recommendedName>
        <fullName evidence="10">Pre-mRNA-processing factor 39</fullName>
    </recommendedName>
</protein>
<dbReference type="GO" id="GO:0000395">
    <property type="term" value="P:mRNA 5'-splice site recognition"/>
    <property type="evidence" value="ECO:0007669"/>
    <property type="project" value="TreeGrafter"/>
</dbReference>
<proteinExistence type="inferred from homology"/>
<evidence type="ECO:0000256" key="7">
    <source>
        <dbReference type="SAM" id="MobiDB-lite"/>
    </source>
</evidence>
<organism evidence="8">
    <name type="scientific">Notodromas monacha</name>
    <dbReference type="NCBI Taxonomy" id="399045"/>
    <lineage>
        <taxon>Eukaryota</taxon>
        <taxon>Metazoa</taxon>
        <taxon>Ecdysozoa</taxon>
        <taxon>Arthropoda</taxon>
        <taxon>Crustacea</taxon>
        <taxon>Oligostraca</taxon>
        <taxon>Ostracoda</taxon>
        <taxon>Podocopa</taxon>
        <taxon>Podocopida</taxon>
        <taxon>Cypridocopina</taxon>
        <taxon>Cypridoidea</taxon>
        <taxon>Cyprididae</taxon>
        <taxon>Notodromas</taxon>
    </lineage>
</organism>
<keyword evidence="3" id="KW-0677">Repeat</keyword>
<dbReference type="InterPro" id="IPR059164">
    <property type="entry name" value="HAT_PRP39_C"/>
</dbReference>
<dbReference type="GO" id="GO:0000243">
    <property type="term" value="C:commitment complex"/>
    <property type="evidence" value="ECO:0007669"/>
    <property type="project" value="TreeGrafter"/>
</dbReference>
<dbReference type="Gene3D" id="1.25.40.10">
    <property type="entry name" value="Tetratricopeptide repeat domain"/>
    <property type="match status" value="2"/>
</dbReference>
<dbReference type="Pfam" id="PF23241">
    <property type="entry name" value="HAT_PRP39_C"/>
    <property type="match status" value="1"/>
</dbReference>
<evidence type="ECO:0000256" key="1">
    <source>
        <dbReference type="ARBA" id="ARBA00004123"/>
    </source>
</evidence>
<feature type="compositionally biased region" description="Low complexity" evidence="7">
    <location>
        <begin position="88"/>
        <end position="102"/>
    </location>
</feature>
<dbReference type="PANTHER" id="PTHR17204">
    <property type="entry name" value="PRE-MRNA PROCESSING PROTEIN PRP39-RELATED"/>
    <property type="match status" value="1"/>
</dbReference>
<dbReference type="PANTHER" id="PTHR17204:SF5">
    <property type="entry name" value="PRE-MRNA-PROCESSING FACTOR 39"/>
    <property type="match status" value="1"/>
</dbReference>
<dbReference type="EMBL" id="OA882182">
    <property type="protein sequence ID" value="CAD7273577.1"/>
    <property type="molecule type" value="Genomic_DNA"/>
</dbReference>
<evidence type="ECO:0008006" key="10">
    <source>
        <dbReference type="Google" id="ProtNLM"/>
    </source>
</evidence>
<name>A0A7R9GA83_9CRUS</name>
<keyword evidence="4" id="KW-0508">mRNA splicing</keyword>
<gene>
    <name evidence="8" type="ORF">NMOB1V02_LOCUS1457</name>
</gene>
<evidence type="ECO:0000313" key="8">
    <source>
        <dbReference type="EMBL" id="CAD7273577.1"/>
    </source>
</evidence>
<dbReference type="SMART" id="SM00386">
    <property type="entry name" value="HAT"/>
    <property type="match status" value="3"/>
</dbReference>
<dbReference type="EMBL" id="CAJPEX010000145">
    <property type="protein sequence ID" value="CAG0913729.1"/>
    <property type="molecule type" value="Genomic_DNA"/>
</dbReference>
<evidence type="ECO:0000256" key="3">
    <source>
        <dbReference type="ARBA" id="ARBA00022737"/>
    </source>
</evidence>
<comment type="similarity">
    <text evidence="6">Belongs to the PRP39 family.</text>
</comment>
<dbReference type="Proteomes" id="UP000678499">
    <property type="component" value="Unassembled WGS sequence"/>
</dbReference>
<dbReference type="Pfam" id="PF23240">
    <property type="entry name" value="HAT_PRP39_N"/>
    <property type="match status" value="1"/>
</dbReference>
<dbReference type="InterPro" id="IPR011990">
    <property type="entry name" value="TPR-like_helical_dom_sf"/>
</dbReference>
<dbReference type="AlphaFoldDB" id="A0A7R9GA83"/>
<keyword evidence="9" id="KW-1185">Reference proteome</keyword>
<reference evidence="8" key="1">
    <citation type="submission" date="2020-11" db="EMBL/GenBank/DDBJ databases">
        <authorList>
            <person name="Tran Van P."/>
        </authorList>
    </citation>
    <scope>NUCLEOTIDE SEQUENCE</scope>
</reference>
<dbReference type="SUPFAM" id="SSF48452">
    <property type="entry name" value="TPR-like"/>
    <property type="match status" value="1"/>
</dbReference>
<evidence type="ECO:0000256" key="5">
    <source>
        <dbReference type="ARBA" id="ARBA00023242"/>
    </source>
</evidence>
<dbReference type="GO" id="GO:0071004">
    <property type="term" value="C:U2-type prespliceosome"/>
    <property type="evidence" value="ECO:0007669"/>
    <property type="project" value="TreeGrafter"/>
</dbReference>
<dbReference type="GO" id="GO:0005685">
    <property type="term" value="C:U1 snRNP"/>
    <property type="evidence" value="ECO:0007669"/>
    <property type="project" value="TreeGrafter"/>
</dbReference>
<evidence type="ECO:0000313" key="9">
    <source>
        <dbReference type="Proteomes" id="UP000678499"/>
    </source>
</evidence>
<evidence type="ECO:0000256" key="6">
    <source>
        <dbReference type="ARBA" id="ARBA00038019"/>
    </source>
</evidence>
<dbReference type="GO" id="GO:0030627">
    <property type="term" value="F:pre-mRNA 5'-splice site binding"/>
    <property type="evidence" value="ECO:0007669"/>
    <property type="project" value="TreeGrafter"/>
</dbReference>
<dbReference type="OrthoDB" id="10265668at2759"/>